<dbReference type="InterPro" id="IPR001647">
    <property type="entry name" value="HTH_TetR"/>
</dbReference>
<evidence type="ECO:0000256" key="1">
    <source>
        <dbReference type="ARBA" id="ARBA00023015"/>
    </source>
</evidence>
<dbReference type="InterPro" id="IPR049484">
    <property type="entry name" value="Rv0078-like_C"/>
</dbReference>
<evidence type="ECO:0000256" key="2">
    <source>
        <dbReference type="ARBA" id="ARBA00023125"/>
    </source>
</evidence>
<name>A0ABS1MDX7_9NOCA</name>
<dbReference type="PRINTS" id="PR00455">
    <property type="entry name" value="HTHTETR"/>
</dbReference>
<evidence type="ECO:0000256" key="3">
    <source>
        <dbReference type="ARBA" id="ARBA00023163"/>
    </source>
</evidence>
<keyword evidence="3" id="KW-0804">Transcription</keyword>
<evidence type="ECO:0000259" key="5">
    <source>
        <dbReference type="PROSITE" id="PS50977"/>
    </source>
</evidence>
<feature type="domain" description="HTH tetR-type" evidence="5">
    <location>
        <begin position="10"/>
        <end position="70"/>
    </location>
</feature>
<feature type="DNA-binding region" description="H-T-H motif" evidence="4">
    <location>
        <begin position="33"/>
        <end position="52"/>
    </location>
</feature>
<dbReference type="EMBL" id="JAERRJ010000013">
    <property type="protein sequence ID" value="MBL1078827.1"/>
    <property type="molecule type" value="Genomic_DNA"/>
</dbReference>
<proteinExistence type="predicted"/>
<organism evidence="6 7">
    <name type="scientific">Nocardia acididurans</name>
    <dbReference type="NCBI Taxonomy" id="2802282"/>
    <lineage>
        <taxon>Bacteria</taxon>
        <taxon>Bacillati</taxon>
        <taxon>Actinomycetota</taxon>
        <taxon>Actinomycetes</taxon>
        <taxon>Mycobacteriales</taxon>
        <taxon>Nocardiaceae</taxon>
        <taxon>Nocardia</taxon>
    </lineage>
</organism>
<evidence type="ECO:0000313" key="6">
    <source>
        <dbReference type="EMBL" id="MBL1078827.1"/>
    </source>
</evidence>
<keyword evidence="7" id="KW-1185">Reference proteome</keyword>
<dbReference type="InterPro" id="IPR050109">
    <property type="entry name" value="HTH-type_TetR-like_transc_reg"/>
</dbReference>
<gene>
    <name evidence="6" type="ORF">JK358_30935</name>
</gene>
<keyword evidence="2 4" id="KW-0238">DNA-binding</keyword>
<comment type="caution">
    <text evidence="6">The sequence shown here is derived from an EMBL/GenBank/DDBJ whole genome shotgun (WGS) entry which is preliminary data.</text>
</comment>
<dbReference type="SUPFAM" id="SSF46689">
    <property type="entry name" value="Homeodomain-like"/>
    <property type="match status" value="1"/>
</dbReference>
<protein>
    <submittedName>
        <fullName evidence="6">TetR/AcrR family transcriptional regulator</fullName>
    </submittedName>
</protein>
<reference evidence="6 7" key="1">
    <citation type="submission" date="2021-01" db="EMBL/GenBank/DDBJ databases">
        <title>WGS of actinomycetes isolated from Thailand.</title>
        <authorList>
            <person name="Thawai C."/>
        </authorList>
    </citation>
    <scope>NUCLEOTIDE SEQUENCE [LARGE SCALE GENOMIC DNA]</scope>
    <source>
        <strain evidence="6 7">LPG 2</strain>
    </source>
</reference>
<accession>A0ABS1MDX7</accession>
<evidence type="ECO:0000256" key="4">
    <source>
        <dbReference type="PROSITE-ProRule" id="PRU00335"/>
    </source>
</evidence>
<keyword evidence="1" id="KW-0805">Transcription regulation</keyword>
<dbReference type="InterPro" id="IPR009057">
    <property type="entry name" value="Homeodomain-like_sf"/>
</dbReference>
<sequence length="215" mass="22840">MTSSHEKRSLSTRLALECAARQLFAEHGFTAVSADQIVAVAGVTRGALQYQYGDKRGLFIVVLEQLERENSEEISAATAAANTDDPIVLIEIALKTFLDICLRPEMVRIALSDGPAVLGRQTWREFEIRHGLGLVIPPLEAARAAGRLADVDIPVLAQLLLSAITEAGMVVASAPDPVTAGEHALRALMAIVSGVVRGDRVSTPADTLGAAQPIR</sequence>
<dbReference type="RefSeq" id="WP_201954697.1">
    <property type="nucleotide sequence ID" value="NZ_JAERRJ010000013.1"/>
</dbReference>
<dbReference type="PANTHER" id="PTHR30055">
    <property type="entry name" value="HTH-TYPE TRANSCRIPTIONAL REGULATOR RUTR"/>
    <property type="match status" value="1"/>
</dbReference>
<dbReference type="Proteomes" id="UP000602198">
    <property type="component" value="Unassembled WGS sequence"/>
</dbReference>
<dbReference type="Gene3D" id="1.10.357.10">
    <property type="entry name" value="Tetracycline Repressor, domain 2"/>
    <property type="match status" value="1"/>
</dbReference>
<dbReference type="PROSITE" id="PS50977">
    <property type="entry name" value="HTH_TETR_2"/>
    <property type="match status" value="1"/>
</dbReference>
<dbReference type="Pfam" id="PF00440">
    <property type="entry name" value="TetR_N"/>
    <property type="match status" value="1"/>
</dbReference>
<evidence type="ECO:0000313" key="7">
    <source>
        <dbReference type="Proteomes" id="UP000602198"/>
    </source>
</evidence>
<dbReference type="PANTHER" id="PTHR30055:SF234">
    <property type="entry name" value="HTH-TYPE TRANSCRIPTIONAL REGULATOR BETI"/>
    <property type="match status" value="1"/>
</dbReference>
<dbReference type="Pfam" id="PF21351">
    <property type="entry name" value="TetR_C_41"/>
    <property type="match status" value="1"/>
</dbReference>